<dbReference type="EMBL" id="DVGK01000086">
    <property type="protein sequence ID" value="HIR13791.1"/>
    <property type="molecule type" value="Genomic_DNA"/>
</dbReference>
<evidence type="ECO:0000256" key="1">
    <source>
        <dbReference type="SAM" id="MobiDB-lite"/>
    </source>
</evidence>
<evidence type="ECO:0008006" key="4">
    <source>
        <dbReference type="Google" id="ProtNLM"/>
    </source>
</evidence>
<dbReference type="AlphaFoldDB" id="A0A9D1ACV6"/>
<feature type="region of interest" description="Disordered" evidence="1">
    <location>
        <begin position="76"/>
        <end position="101"/>
    </location>
</feature>
<dbReference type="Pfam" id="PF19605">
    <property type="entry name" value="DUF6110"/>
    <property type="match status" value="1"/>
</dbReference>
<proteinExistence type="predicted"/>
<dbReference type="Proteomes" id="UP000886757">
    <property type="component" value="Unassembled WGS sequence"/>
</dbReference>
<feature type="compositionally biased region" description="Acidic residues" evidence="1">
    <location>
        <begin position="82"/>
        <end position="94"/>
    </location>
</feature>
<gene>
    <name evidence="2" type="ORF">IAB31_07700</name>
</gene>
<reference evidence="2" key="1">
    <citation type="submission" date="2020-10" db="EMBL/GenBank/DDBJ databases">
        <authorList>
            <person name="Gilroy R."/>
        </authorList>
    </citation>
    <scope>NUCLEOTIDE SEQUENCE</scope>
    <source>
        <strain evidence="2">ChiSjej4B22-8148</strain>
    </source>
</reference>
<sequence length="101" mass="10909">MISSSLVKKIGLFAGGVLFGTAGVKILSSQDAKKTYVHCTAAALRAKDCVMKTATTVQENAEDILAEAKNINEKRARKEAEAEFWDEAEDEGCEQTDGQVQ</sequence>
<protein>
    <recommendedName>
        <fullName evidence="4">DUF1490 domain-containing protein</fullName>
    </recommendedName>
</protein>
<accession>A0A9D1ACV6</accession>
<organism evidence="2 3">
    <name type="scientific">Candidatus Choladousia intestinavium</name>
    <dbReference type="NCBI Taxonomy" id="2840727"/>
    <lineage>
        <taxon>Bacteria</taxon>
        <taxon>Bacillati</taxon>
        <taxon>Bacillota</taxon>
        <taxon>Clostridia</taxon>
        <taxon>Lachnospirales</taxon>
        <taxon>Lachnospiraceae</taxon>
        <taxon>Lachnospiraceae incertae sedis</taxon>
        <taxon>Candidatus Choladousia</taxon>
    </lineage>
</organism>
<reference evidence="2" key="2">
    <citation type="journal article" date="2021" name="PeerJ">
        <title>Extensive microbial diversity within the chicken gut microbiome revealed by metagenomics and culture.</title>
        <authorList>
            <person name="Gilroy R."/>
            <person name="Ravi A."/>
            <person name="Getino M."/>
            <person name="Pursley I."/>
            <person name="Horton D.L."/>
            <person name="Alikhan N.F."/>
            <person name="Baker D."/>
            <person name="Gharbi K."/>
            <person name="Hall N."/>
            <person name="Watson M."/>
            <person name="Adriaenssens E.M."/>
            <person name="Foster-Nyarko E."/>
            <person name="Jarju S."/>
            <person name="Secka A."/>
            <person name="Antonio M."/>
            <person name="Oren A."/>
            <person name="Chaudhuri R.R."/>
            <person name="La Ragione R."/>
            <person name="Hildebrand F."/>
            <person name="Pallen M.J."/>
        </authorList>
    </citation>
    <scope>NUCLEOTIDE SEQUENCE</scope>
    <source>
        <strain evidence="2">ChiSjej4B22-8148</strain>
    </source>
</reference>
<evidence type="ECO:0000313" key="2">
    <source>
        <dbReference type="EMBL" id="HIR13791.1"/>
    </source>
</evidence>
<comment type="caution">
    <text evidence="2">The sequence shown here is derived from an EMBL/GenBank/DDBJ whole genome shotgun (WGS) entry which is preliminary data.</text>
</comment>
<evidence type="ECO:0000313" key="3">
    <source>
        <dbReference type="Proteomes" id="UP000886757"/>
    </source>
</evidence>
<dbReference type="InterPro" id="IPR046092">
    <property type="entry name" value="DUF6110"/>
</dbReference>
<name>A0A9D1ACV6_9FIRM</name>